<evidence type="ECO:0000256" key="1">
    <source>
        <dbReference type="ARBA" id="ARBA00006096"/>
    </source>
</evidence>
<evidence type="ECO:0000256" key="2">
    <source>
        <dbReference type="ARBA" id="ARBA00022801"/>
    </source>
</evidence>
<dbReference type="Proteomes" id="UP000635885">
    <property type="component" value="Unassembled WGS sequence"/>
</dbReference>
<dbReference type="PANTHER" id="PTHR30023">
    <property type="entry name" value="D-ALANYL-D-ALANINE CARBOXYPEPTIDASE"/>
    <property type="match status" value="1"/>
</dbReference>
<dbReference type="EMBL" id="BMFD01000004">
    <property type="protein sequence ID" value="GGC36440.1"/>
    <property type="molecule type" value="Genomic_DNA"/>
</dbReference>
<gene>
    <name evidence="3" type="primary">dacB</name>
    <name evidence="3" type="ORF">GCM10010993_14110</name>
</gene>
<name>A0ABQ1M804_9BACT</name>
<protein>
    <submittedName>
        <fullName evidence="3">Peptidase M15</fullName>
    </submittedName>
</protein>
<organism evidence="3 4">
    <name type="scientific">Belliella aquatica</name>
    <dbReference type="NCBI Taxonomy" id="1323734"/>
    <lineage>
        <taxon>Bacteria</taxon>
        <taxon>Pseudomonadati</taxon>
        <taxon>Bacteroidota</taxon>
        <taxon>Cytophagia</taxon>
        <taxon>Cytophagales</taxon>
        <taxon>Cyclobacteriaceae</taxon>
        <taxon>Belliella</taxon>
    </lineage>
</organism>
<sequence>MMFKKAFLSVLLTVTFIFIGFSQNESREDSVSLRYQKLHSLLGPNTFFDNHLTGFMLYDLDSQWVHYEKNSHMNFIPASTTKLLTFYASLMVMNNQTNTFRYTTNGNEITIWGSGDPSWKYNILPQPKVEEFLKPYSKVFYSDQNWNDTPFGYGWQWDDYYYAYSAERSPLPIYGNIVTFRNVNRIPQASISSFKTESKNIGGNLTTVRRDFHSNTFYYNPRTYTNPGPILPFVTSPELTVTLLRDILQKPVELVNTKLPSNSQTFHGGSMRPLLKEMLQESDNFIAEQILLMVSDQMLGELNSEKAIENVLKKYLDDLPDKPQWVDGSGLSRHNLVTPRSMIRLIEKIDQTIPRIELINLLPQGGINGTLKNNYKGSKPYVFAKTGTISNNHALVGIIKSKSDRYYAFAFLNNNYLNKASEVRREMEKVLVFIRDNY</sequence>
<dbReference type="PANTHER" id="PTHR30023:SF0">
    <property type="entry name" value="PENICILLIN-SENSITIVE CARBOXYPEPTIDASE A"/>
    <property type="match status" value="1"/>
</dbReference>
<evidence type="ECO:0000313" key="4">
    <source>
        <dbReference type="Proteomes" id="UP000635885"/>
    </source>
</evidence>
<dbReference type="Gene3D" id="3.40.710.10">
    <property type="entry name" value="DD-peptidase/beta-lactamase superfamily"/>
    <property type="match status" value="2"/>
</dbReference>
<keyword evidence="2" id="KW-0378">Hydrolase</keyword>
<keyword evidence="4" id="KW-1185">Reference proteome</keyword>
<dbReference type="InterPro" id="IPR000667">
    <property type="entry name" value="Peptidase_S13"/>
</dbReference>
<evidence type="ECO:0000313" key="3">
    <source>
        <dbReference type="EMBL" id="GGC36440.1"/>
    </source>
</evidence>
<comment type="similarity">
    <text evidence="1">Belongs to the peptidase S13 family.</text>
</comment>
<dbReference type="SUPFAM" id="SSF56601">
    <property type="entry name" value="beta-lactamase/transpeptidase-like"/>
    <property type="match status" value="1"/>
</dbReference>
<dbReference type="Pfam" id="PF02113">
    <property type="entry name" value="Peptidase_S13"/>
    <property type="match status" value="2"/>
</dbReference>
<dbReference type="PRINTS" id="PR00922">
    <property type="entry name" value="DADACBPTASE3"/>
</dbReference>
<dbReference type="RefSeq" id="WP_229744260.1">
    <property type="nucleotide sequence ID" value="NZ_BMFD01000004.1"/>
</dbReference>
<dbReference type="InterPro" id="IPR012338">
    <property type="entry name" value="Beta-lactam/transpept-like"/>
</dbReference>
<accession>A0ABQ1M804</accession>
<comment type="caution">
    <text evidence="3">The sequence shown here is derived from an EMBL/GenBank/DDBJ whole genome shotgun (WGS) entry which is preliminary data.</text>
</comment>
<reference evidence="4" key="1">
    <citation type="journal article" date="2019" name="Int. J. Syst. Evol. Microbiol.">
        <title>The Global Catalogue of Microorganisms (GCM) 10K type strain sequencing project: providing services to taxonomists for standard genome sequencing and annotation.</title>
        <authorList>
            <consortium name="The Broad Institute Genomics Platform"/>
            <consortium name="The Broad Institute Genome Sequencing Center for Infectious Disease"/>
            <person name="Wu L."/>
            <person name="Ma J."/>
        </authorList>
    </citation>
    <scope>NUCLEOTIDE SEQUENCE [LARGE SCALE GENOMIC DNA]</scope>
    <source>
        <strain evidence="4">CGMCC 1.12479</strain>
    </source>
</reference>
<proteinExistence type="inferred from homology"/>